<dbReference type="SMART" id="SM00100">
    <property type="entry name" value="cNMP"/>
    <property type="match status" value="1"/>
</dbReference>
<accession>A0A133XEX2</accession>
<organism evidence="2 3">
    <name type="scientific">Dechloromonas denitrificans</name>
    <dbReference type="NCBI Taxonomy" id="281362"/>
    <lineage>
        <taxon>Bacteria</taxon>
        <taxon>Pseudomonadati</taxon>
        <taxon>Pseudomonadota</taxon>
        <taxon>Betaproteobacteria</taxon>
        <taxon>Rhodocyclales</taxon>
        <taxon>Azonexaceae</taxon>
        <taxon>Dechloromonas</taxon>
    </lineage>
</organism>
<dbReference type="InterPro" id="IPR018490">
    <property type="entry name" value="cNMP-bd_dom_sf"/>
</dbReference>
<dbReference type="Pfam" id="PF00027">
    <property type="entry name" value="cNMP_binding"/>
    <property type="match status" value="1"/>
</dbReference>
<dbReference type="Proteomes" id="UP000070186">
    <property type="component" value="Unassembled WGS sequence"/>
</dbReference>
<name>A0A133XEX2_9RHOO</name>
<keyword evidence="3" id="KW-1185">Reference proteome</keyword>
<feature type="domain" description="Cyclic nucleotide-binding" evidence="1">
    <location>
        <begin position="16"/>
        <end position="93"/>
    </location>
</feature>
<dbReference type="RefSeq" id="WP_066885215.1">
    <property type="nucleotide sequence ID" value="NZ_LODL01000035.1"/>
</dbReference>
<dbReference type="CDD" id="cd00038">
    <property type="entry name" value="CAP_ED"/>
    <property type="match status" value="1"/>
</dbReference>
<evidence type="ECO:0000259" key="1">
    <source>
        <dbReference type="PROSITE" id="PS50042"/>
    </source>
</evidence>
<dbReference type="PROSITE" id="PS00889">
    <property type="entry name" value="CNMP_BINDING_2"/>
    <property type="match status" value="1"/>
</dbReference>
<evidence type="ECO:0000313" key="3">
    <source>
        <dbReference type="Proteomes" id="UP000070186"/>
    </source>
</evidence>
<protein>
    <submittedName>
        <fullName evidence="2">Cyclic nucleotide-binding protein</fullName>
    </submittedName>
</protein>
<proteinExistence type="predicted"/>
<comment type="caution">
    <text evidence="2">The sequence shown here is derived from an EMBL/GenBank/DDBJ whole genome shotgun (WGS) entry which is preliminary data.</text>
</comment>
<dbReference type="InterPro" id="IPR014710">
    <property type="entry name" value="RmlC-like_jellyroll"/>
</dbReference>
<dbReference type="PROSITE" id="PS50042">
    <property type="entry name" value="CNMP_BINDING_3"/>
    <property type="match status" value="1"/>
</dbReference>
<dbReference type="SUPFAM" id="SSF51206">
    <property type="entry name" value="cAMP-binding domain-like"/>
    <property type="match status" value="1"/>
</dbReference>
<sequence length="124" mass="13699">MVFFELFANNPDIVRIPAGQTLFKANDAGHLMYVLTTGTAEVIVNNRVVERLQHGNIVGEMGLVSPGPRSATVVATSDCELVAVDEKRFHYLVQQTPFFATQVMRVLAERLRAANQMVAPIEDI</sequence>
<dbReference type="EMBL" id="LODL01000035">
    <property type="protein sequence ID" value="KXB29491.1"/>
    <property type="molecule type" value="Genomic_DNA"/>
</dbReference>
<dbReference type="InterPro" id="IPR000595">
    <property type="entry name" value="cNMP-bd_dom"/>
</dbReference>
<dbReference type="PRINTS" id="PR00103">
    <property type="entry name" value="CAMPKINASE"/>
</dbReference>
<reference evidence="2 3" key="1">
    <citation type="submission" date="2015-12" db="EMBL/GenBank/DDBJ databases">
        <title>Nitrous oxide reduction kinetics distinguish bacteria harboring typical versus atypical NosZ.</title>
        <authorList>
            <person name="Yoon S."/>
            <person name="Nissen S."/>
            <person name="Park D."/>
            <person name="Sanford R.A."/>
            <person name="Loeffler F.E."/>
        </authorList>
    </citation>
    <scope>NUCLEOTIDE SEQUENCE [LARGE SCALE GENOMIC DNA]</scope>
    <source>
        <strain evidence="2 3">ATCC BAA-841</strain>
    </source>
</reference>
<dbReference type="Gene3D" id="2.60.120.10">
    <property type="entry name" value="Jelly Rolls"/>
    <property type="match status" value="1"/>
</dbReference>
<evidence type="ECO:0000313" key="2">
    <source>
        <dbReference type="EMBL" id="KXB29491.1"/>
    </source>
</evidence>
<dbReference type="AlphaFoldDB" id="A0A133XEX2"/>
<dbReference type="PANTHER" id="PTHR23011:SF28">
    <property type="entry name" value="CYCLIC NUCLEOTIDE-BINDING DOMAIN CONTAINING PROTEIN"/>
    <property type="match status" value="1"/>
</dbReference>
<dbReference type="STRING" id="281362.AT959_16210"/>
<gene>
    <name evidence="2" type="ORF">AT959_16210</name>
</gene>
<dbReference type="PANTHER" id="PTHR23011">
    <property type="entry name" value="CYCLIC NUCLEOTIDE-BINDING DOMAIN CONTAINING PROTEIN"/>
    <property type="match status" value="1"/>
</dbReference>
<dbReference type="InterPro" id="IPR018488">
    <property type="entry name" value="cNMP-bd_CS"/>
</dbReference>